<reference evidence="2 3" key="1">
    <citation type="submission" date="2021-03" db="EMBL/GenBank/DDBJ databases">
        <authorList>
            <person name="Stanton E."/>
        </authorList>
    </citation>
    <scope>NUCLEOTIDE SEQUENCE [LARGE SCALE GENOMIC DNA]</scope>
    <source>
        <strain evidence="2 3">2020EL-00037</strain>
    </source>
</reference>
<dbReference type="AlphaFoldDB" id="A0AAP2BJL9"/>
<accession>A0AAP2BJL9</accession>
<dbReference type="InterPro" id="IPR002109">
    <property type="entry name" value="Glutaredoxin"/>
</dbReference>
<dbReference type="Gene3D" id="3.40.30.10">
    <property type="entry name" value="Glutaredoxin"/>
    <property type="match status" value="1"/>
</dbReference>
<name>A0AAP2BJL9_KLEOX</name>
<evidence type="ECO:0000313" key="3">
    <source>
        <dbReference type="Proteomes" id="UP000673434"/>
    </source>
</evidence>
<dbReference type="CDD" id="cd02976">
    <property type="entry name" value="NrdH"/>
    <property type="match status" value="1"/>
</dbReference>
<dbReference type="RefSeq" id="WP_210846193.1">
    <property type="nucleotide sequence ID" value="NZ_JAGKON010000013.1"/>
</dbReference>
<dbReference type="PROSITE" id="PS51354">
    <property type="entry name" value="GLUTAREDOXIN_2"/>
    <property type="match status" value="1"/>
</dbReference>
<keyword evidence="3" id="KW-1185">Reference proteome</keyword>
<sequence length="90" mass="9357">MKITVYTNQNCGPCVATKSALKRAEIEFTEAAASDVAEPLRSLGFASAPVVIVQTENGPVGWSGFRPDLISKLVAGHAQGTELGPVATTL</sequence>
<dbReference type="Pfam" id="PF00462">
    <property type="entry name" value="Glutaredoxin"/>
    <property type="match status" value="1"/>
</dbReference>
<feature type="domain" description="Glutaredoxin" evidence="1">
    <location>
        <begin position="3"/>
        <end position="53"/>
    </location>
</feature>
<evidence type="ECO:0000259" key="1">
    <source>
        <dbReference type="Pfam" id="PF00462"/>
    </source>
</evidence>
<protein>
    <submittedName>
        <fullName evidence="2">NrdH-redoxin</fullName>
    </submittedName>
</protein>
<dbReference type="Proteomes" id="UP000673434">
    <property type="component" value="Unassembled WGS sequence"/>
</dbReference>
<dbReference type="InterPro" id="IPR036249">
    <property type="entry name" value="Thioredoxin-like_sf"/>
</dbReference>
<comment type="caution">
    <text evidence="2">The sequence shown here is derived from an EMBL/GenBank/DDBJ whole genome shotgun (WGS) entry which is preliminary data.</text>
</comment>
<dbReference type="EMBL" id="JAGKON010000013">
    <property type="protein sequence ID" value="MBQ0600785.1"/>
    <property type="molecule type" value="Genomic_DNA"/>
</dbReference>
<evidence type="ECO:0000313" key="2">
    <source>
        <dbReference type="EMBL" id="MBQ0600785.1"/>
    </source>
</evidence>
<proteinExistence type="predicted"/>
<dbReference type="SUPFAM" id="SSF52833">
    <property type="entry name" value="Thioredoxin-like"/>
    <property type="match status" value="1"/>
</dbReference>
<gene>
    <name evidence="2" type="ORF">J7S78_13390</name>
</gene>
<organism evidence="2 3">
    <name type="scientific">Klebsiella oxytoca</name>
    <dbReference type="NCBI Taxonomy" id="571"/>
    <lineage>
        <taxon>Bacteria</taxon>
        <taxon>Pseudomonadati</taxon>
        <taxon>Pseudomonadota</taxon>
        <taxon>Gammaproteobacteria</taxon>
        <taxon>Enterobacterales</taxon>
        <taxon>Enterobacteriaceae</taxon>
        <taxon>Klebsiella/Raoultella group</taxon>
        <taxon>Klebsiella</taxon>
    </lineage>
</organism>